<dbReference type="Proteomes" id="UP000308014">
    <property type="component" value="Unassembled WGS sequence"/>
</dbReference>
<dbReference type="AlphaFoldDB" id="A0A4S8VMG8"/>
<reference evidence="1 2" key="1">
    <citation type="submission" date="2018-10" db="EMBL/GenBank/DDBJ databases">
        <title>Fifty Aureobasidium pullulans genomes reveal a recombining polyextremotolerant generalist.</title>
        <authorList>
            <person name="Gostincar C."/>
            <person name="Turk M."/>
            <person name="Zajc J."/>
            <person name="Gunde-Cimerman N."/>
        </authorList>
    </citation>
    <scope>NUCLEOTIDE SEQUENCE [LARGE SCALE GENOMIC DNA]</scope>
    <source>
        <strain evidence="1 2">EXF-11318</strain>
    </source>
</reference>
<comment type="caution">
    <text evidence="1">The sequence shown here is derived from an EMBL/GenBank/DDBJ whole genome shotgun (WGS) entry which is preliminary data.</text>
</comment>
<evidence type="ECO:0000313" key="1">
    <source>
        <dbReference type="EMBL" id="THW13032.1"/>
    </source>
</evidence>
<protein>
    <submittedName>
        <fullName evidence="1">Uncharacterized protein</fullName>
    </submittedName>
</protein>
<proteinExistence type="predicted"/>
<accession>A0A4S8VMG8</accession>
<name>A0A4S8VMG8_AURPU</name>
<organism evidence="1 2">
    <name type="scientific">Aureobasidium pullulans</name>
    <name type="common">Black yeast</name>
    <name type="synonym">Pullularia pullulans</name>
    <dbReference type="NCBI Taxonomy" id="5580"/>
    <lineage>
        <taxon>Eukaryota</taxon>
        <taxon>Fungi</taxon>
        <taxon>Dikarya</taxon>
        <taxon>Ascomycota</taxon>
        <taxon>Pezizomycotina</taxon>
        <taxon>Dothideomycetes</taxon>
        <taxon>Dothideomycetidae</taxon>
        <taxon>Dothideales</taxon>
        <taxon>Saccotheciaceae</taxon>
        <taxon>Aureobasidium</taxon>
    </lineage>
</organism>
<evidence type="ECO:0000313" key="2">
    <source>
        <dbReference type="Proteomes" id="UP000308014"/>
    </source>
</evidence>
<dbReference type="EMBL" id="QZAJ01000252">
    <property type="protein sequence ID" value="THW13032.1"/>
    <property type="molecule type" value="Genomic_DNA"/>
</dbReference>
<gene>
    <name evidence="1" type="ORF">D6D24_06253</name>
</gene>
<sequence length="367" mass="41724">MEKRKAHLEGKHPLLTRWNFTTLDINKLERCEVSAEVARDLGIAKVPSTRTVKVLYEVMFPPHMRGQTRYLQDRKSLYPRAFPDFLITNMFRKYPEPGLIIAGRVDRDKSEKYRLSEDLAEYMDVGKYQHLLFSETMGFTQELDDYLDQNPVVTLEMNQIINKHYNKDGLTCLQGASSRQATNSSQGHPHMIHRLKVVVAPIGLTPFSGLIHRPLCINRVTRLIKLRLAAEMDVLEFLVQLGGEDAATETGFALRTWMYLSTIVAEPDIARAMSEVAQDVLNKRSDFTSMRLIEMKVANGNGEVVKLESCYSSKTWQALQEKWSESGLGGVDNSNGYRVGDLIKFPAKNERFANEKALGEKRHGSII</sequence>